<accession>A0A0G0YD53</accession>
<comment type="caution">
    <text evidence="12">The sequence shown here is derived from an EMBL/GenBank/DDBJ whole genome shotgun (WGS) entry which is preliminary data.</text>
</comment>
<evidence type="ECO:0000313" key="13">
    <source>
        <dbReference type="Proteomes" id="UP000034746"/>
    </source>
</evidence>
<keyword evidence="5 10" id="KW-0547">Nucleotide-binding</keyword>
<evidence type="ECO:0000256" key="7">
    <source>
        <dbReference type="ARBA" id="ARBA00023134"/>
    </source>
</evidence>
<comment type="similarity">
    <text evidence="2 10">Belongs to the TRAFAC class TrmE-Era-EngA-EngB-Septin-like GTPase superfamily. EngB GTPase family.</text>
</comment>
<keyword evidence="8 10" id="KW-0717">Septation</keyword>
<evidence type="ECO:0000256" key="4">
    <source>
        <dbReference type="ARBA" id="ARBA00022723"/>
    </source>
</evidence>
<dbReference type="Proteomes" id="UP000034746">
    <property type="component" value="Unassembled WGS sequence"/>
</dbReference>
<dbReference type="PATRIC" id="fig|1618997.3.peg.454"/>
<dbReference type="GO" id="GO:0005525">
    <property type="term" value="F:GTP binding"/>
    <property type="evidence" value="ECO:0007669"/>
    <property type="project" value="UniProtKB-UniRule"/>
</dbReference>
<keyword evidence="4" id="KW-0479">Metal-binding</keyword>
<evidence type="ECO:0000256" key="5">
    <source>
        <dbReference type="ARBA" id="ARBA00022741"/>
    </source>
</evidence>
<dbReference type="GO" id="GO:0000917">
    <property type="term" value="P:division septum assembly"/>
    <property type="evidence" value="ECO:0007669"/>
    <property type="project" value="UniProtKB-KW"/>
</dbReference>
<dbReference type="PROSITE" id="PS51706">
    <property type="entry name" value="G_ENGB"/>
    <property type="match status" value="1"/>
</dbReference>
<gene>
    <name evidence="10" type="primary">engB</name>
    <name evidence="12" type="ORF">UU48_C0004G0055</name>
</gene>
<dbReference type="EMBL" id="LCAU01000004">
    <property type="protein sequence ID" value="KKR98262.1"/>
    <property type="molecule type" value="Genomic_DNA"/>
</dbReference>
<dbReference type="InterPro" id="IPR027417">
    <property type="entry name" value="P-loop_NTPase"/>
</dbReference>
<sequence>MMPAIFVKSVVRLSEMPQSNKAHVAMVGRSNVGKSSLINNLTNQKNLARVSSDPGRTQTINFYEMDKRFFLVDLPGYGYAKASKEKRADFVDMICDYLKETPKLAVALVIIDARIPLSPLDQEMLDWLQVSEIPFVIILNKTDKAKKTELKKAHEVLDRMYPGVRQIEHSMHSGKNRNEILGVISKAISEA</sequence>
<dbReference type="Gene3D" id="3.40.50.300">
    <property type="entry name" value="P-loop containing nucleotide triphosphate hydrolases"/>
    <property type="match status" value="1"/>
</dbReference>
<keyword evidence="3 10" id="KW-0132">Cell division</keyword>
<keyword evidence="6" id="KW-0460">Magnesium</keyword>
<evidence type="ECO:0000256" key="6">
    <source>
        <dbReference type="ARBA" id="ARBA00022842"/>
    </source>
</evidence>
<feature type="domain" description="EngB-type G" evidence="11">
    <location>
        <begin position="20"/>
        <end position="190"/>
    </location>
</feature>
<dbReference type="Pfam" id="PF01926">
    <property type="entry name" value="MMR_HSR1"/>
    <property type="match status" value="1"/>
</dbReference>
<name>A0A0G0YD53_9BACT</name>
<evidence type="ECO:0000256" key="9">
    <source>
        <dbReference type="ARBA" id="ARBA00023306"/>
    </source>
</evidence>
<keyword evidence="9 10" id="KW-0131">Cell cycle</keyword>
<evidence type="ECO:0000256" key="1">
    <source>
        <dbReference type="ARBA" id="ARBA00001946"/>
    </source>
</evidence>
<evidence type="ECO:0000256" key="8">
    <source>
        <dbReference type="ARBA" id="ARBA00023210"/>
    </source>
</evidence>
<dbReference type="SUPFAM" id="SSF52540">
    <property type="entry name" value="P-loop containing nucleoside triphosphate hydrolases"/>
    <property type="match status" value="1"/>
</dbReference>
<comment type="cofactor">
    <cofactor evidence="1">
        <name>Mg(2+)</name>
        <dbReference type="ChEBI" id="CHEBI:18420"/>
    </cofactor>
</comment>
<dbReference type="NCBIfam" id="TIGR00231">
    <property type="entry name" value="small_GTP"/>
    <property type="match status" value="1"/>
</dbReference>
<proteinExistence type="inferred from homology"/>
<dbReference type="InterPro" id="IPR006073">
    <property type="entry name" value="GTP-bd"/>
</dbReference>
<protein>
    <recommendedName>
        <fullName evidence="10">Probable GTP-binding protein EngB</fullName>
    </recommendedName>
</protein>
<comment type="function">
    <text evidence="10">Necessary for normal cell division and for the maintenance of normal septation.</text>
</comment>
<evidence type="ECO:0000256" key="10">
    <source>
        <dbReference type="HAMAP-Rule" id="MF_00321"/>
    </source>
</evidence>
<dbReference type="HAMAP" id="MF_00321">
    <property type="entry name" value="GTPase_EngB"/>
    <property type="match status" value="1"/>
</dbReference>
<dbReference type="NCBIfam" id="TIGR03598">
    <property type="entry name" value="GTPase_YsxC"/>
    <property type="match status" value="1"/>
</dbReference>
<reference evidence="12 13" key="1">
    <citation type="journal article" date="2015" name="Nature">
        <title>rRNA introns, odd ribosomes, and small enigmatic genomes across a large radiation of phyla.</title>
        <authorList>
            <person name="Brown C.T."/>
            <person name="Hug L.A."/>
            <person name="Thomas B.C."/>
            <person name="Sharon I."/>
            <person name="Castelle C.J."/>
            <person name="Singh A."/>
            <person name="Wilkins M.J."/>
            <person name="Williams K.H."/>
            <person name="Banfield J.F."/>
        </authorList>
    </citation>
    <scope>NUCLEOTIDE SEQUENCE [LARGE SCALE GENOMIC DNA]</scope>
</reference>
<evidence type="ECO:0000256" key="3">
    <source>
        <dbReference type="ARBA" id="ARBA00022618"/>
    </source>
</evidence>
<dbReference type="InterPro" id="IPR019987">
    <property type="entry name" value="GTP-bd_ribosome_bio_YsxC"/>
</dbReference>
<dbReference type="PANTHER" id="PTHR11649:SF13">
    <property type="entry name" value="ENGB-TYPE G DOMAIN-CONTAINING PROTEIN"/>
    <property type="match status" value="1"/>
</dbReference>
<dbReference type="InterPro" id="IPR005225">
    <property type="entry name" value="Small_GTP-bd"/>
</dbReference>
<evidence type="ECO:0000259" key="11">
    <source>
        <dbReference type="PROSITE" id="PS51706"/>
    </source>
</evidence>
<keyword evidence="7 10" id="KW-0342">GTP-binding</keyword>
<evidence type="ECO:0000313" key="12">
    <source>
        <dbReference type="EMBL" id="KKR98262.1"/>
    </source>
</evidence>
<dbReference type="PANTHER" id="PTHR11649">
    <property type="entry name" value="MSS1/TRME-RELATED GTP-BINDING PROTEIN"/>
    <property type="match status" value="1"/>
</dbReference>
<dbReference type="InterPro" id="IPR030393">
    <property type="entry name" value="G_ENGB_dom"/>
</dbReference>
<evidence type="ECO:0000256" key="2">
    <source>
        <dbReference type="ARBA" id="ARBA00009638"/>
    </source>
</evidence>
<dbReference type="GO" id="GO:0046872">
    <property type="term" value="F:metal ion binding"/>
    <property type="evidence" value="ECO:0007669"/>
    <property type="project" value="UniProtKB-KW"/>
</dbReference>
<organism evidence="12 13">
    <name type="scientific">Candidatus Uhrbacteria bacterium GW2011_GWF2_41_16</name>
    <dbReference type="NCBI Taxonomy" id="1618997"/>
    <lineage>
        <taxon>Bacteria</taxon>
        <taxon>Candidatus Uhriibacteriota</taxon>
    </lineage>
</organism>
<dbReference type="CDD" id="cd01876">
    <property type="entry name" value="YihA_EngB"/>
    <property type="match status" value="1"/>
</dbReference>
<dbReference type="AlphaFoldDB" id="A0A0G0YD53"/>